<evidence type="ECO:0000256" key="1">
    <source>
        <dbReference type="SAM" id="Phobius"/>
    </source>
</evidence>
<dbReference type="SUPFAM" id="SSF160246">
    <property type="entry name" value="EspE N-terminal domain-like"/>
    <property type="match status" value="1"/>
</dbReference>
<evidence type="ECO:0000259" key="2">
    <source>
        <dbReference type="PROSITE" id="PS50076"/>
    </source>
</evidence>
<keyword evidence="1" id="KW-0472">Membrane</keyword>
<name>A0A7C2NYT8_9PLAN</name>
<accession>A0A7C2NYT8</accession>
<dbReference type="InterPro" id="IPR001623">
    <property type="entry name" value="DnaJ_domain"/>
</dbReference>
<feature type="transmembrane region" description="Helical" evidence="1">
    <location>
        <begin position="279"/>
        <end position="301"/>
    </location>
</feature>
<keyword evidence="1" id="KW-1133">Transmembrane helix</keyword>
<sequence>MKLDVYKEWLGIPEGPRPPDHYALLRLVQFDDDVDRIRKNYKKLNSHVRKYATGQYSNESQELLNELAKAMLCLTDAERKREYDAGLGREFDDEASSGTATLLGNLQREGVISSAQANEAKSHAERTGLSLRDAVVQLKLANQEQATRAYASELGLAYVDIADMIPDETALDTLPKSVVRRFTCLPLFVDGDRVLVACASEPSHELEEEIRLRFGAAMRPVLSTPQAIKAGIDQYYAAGLRKENAPPPKKATATNKIAEVVTKKKPVSQMTDAEKAERFQMGIVLICVTFVILGNLDAWVLYNIVWKLFMPSWFPFVATIVLGGPIMFLIYQSYIRKR</sequence>
<dbReference type="Gene3D" id="3.30.300.160">
    <property type="entry name" value="Type II secretion system, protein E, N-terminal domain"/>
    <property type="match status" value="1"/>
</dbReference>
<dbReference type="Pfam" id="PF05157">
    <property type="entry name" value="MshEN"/>
    <property type="match status" value="1"/>
</dbReference>
<gene>
    <name evidence="3" type="ORF">ENQ76_01825</name>
</gene>
<evidence type="ECO:0000313" key="3">
    <source>
        <dbReference type="EMBL" id="HEN14194.1"/>
    </source>
</evidence>
<dbReference type="InterPro" id="IPR037257">
    <property type="entry name" value="T2SS_E_N_sf"/>
</dbReference>
<proteinExistence type="predicted"/>
<dbReference type="PROSITE" id="PS50076">
    <property type="entry name" value="DNAJ_2"/>
    <property type="match status" value="1"/>
</dbReference>
<dbReference type="AlphaFoldDB" id="A0A7C2NYT8"/>
<organism evidence="3">
    <name type="scientific">Schlesneria paludicola</name>
    <dbReference type="NCBI Taxonomy" id="360056"/>
    <lineage>
        <taxon>Bacteria</taxon>
        <taxon>Pseudomonadati</taxon>
        <taxon>Planctomycetota</taxon>
        <taxon>Planctomycetia</taxon>
        <taxon>Planctomycetales</taxon>
        <taxon>Planctomycetaceae</taxon>
        <taxon>Schlesneria</taxon>
    </lineage>
</organism>
<dbReference type="InterPro" id="IPR007831">
    <property type="entry name" value="T2SS_GspE_N"/>
</dbReference>
<comment type="caution">
    <text evidence="3">The sequence shown here is derived from an EMBL/GenBank/DDBJ whole genome shotgun (WGS) entry which is preliminary data.</text>
</comment>
<dbReference type="InterPro" id="IPR036869">
    <property type="entry name" value="J_dom_sf"/>
</dbReference>
<dbReference type="EMBL" id="DSOK01000058">
    <property type="protein sequence ID" value="HEN14194.1"/>
    <property type="molecule type" value="Genomic_DNA"/>
</dbReference>
<feature type="domain" description="J" evidence="2">
    <location>
        <begin position="20"/>
        <end position="87"/>
    </location>
</feature>
<dbReference type="Gene3D" id="1.10.287.110">
    <property type="entry name" value="DnaJ domain"/>
    <property type="match status" value="1"/>
</dbReference>
<dbReference type="SUPFAM" id="SSF46565">
    <property type="entry name" value="Chaperone J-domain"/>
    <property type="match status" value="1"/>
</dbReference>
<reference evidence="3" key="1">
    <citation type="journal article" date="2020" name="mSystems">
        <title>Genome- and Community-Level Interaction Insights into Carbon Utilization and Element Cycling Functions of Hydrothermarchaeota in Hydrothermal Sediment.</title>
        <authorList>
            <person name="Zhou Z."/>
            <person name="Liu Y."/>
            <person name="Xu W."/>
            <person name="Pan J."/>
            <person name="Luo Z.H."/>
            <person name="Li M."/>
        </authorList>
    </citation>
    <scope>NUCLEOTIDE SEQUENCE [LARGE SCALE GENOMIC DNA]</scope>
    <source>
        <strain evidence="3">SpSt-339</strain>
    </source>
</reference>
<keyword evidence="1" id="KW-0812">Transmembrane</keyword>
<protein>
    <submittedName>
        <fullName evidence="3">General secretion pathway protein GspE</fullName>
    </submittedName>
</protein>
<feature type="transmembrane region" description="Helical" evidence="1">
    <location>
        <begin position="313"/>
        <end position="331"/>
    </location>
</feature>